<sequence length="528" mass="58009">MLQPPSHISRADDIFHQGTDLRVHGFQQATRLIEPDGWLPVSAPHTSRTTELRFITSGETARSDIGLAAWPGQGYEGMALGDMKAPRHASFAVATGIHGTLSPSRRWDRTLAINLTGRTSSSSRVKAPSCRRRMQQEAGVASEVDDLKINAFGSEGIAGRALALYRACCASRGAHVVVRPATTTEPQASESRLGRSLMTVDVEEHASRNLQWHSARYIQRDAVQGRPVPTTRQQSLPVHLCHHHLVSALTCDGVPAPVDTEISESEQRPQQLIQIFPVELVARKPTSVVALSWRSASKLYQVKQTTDGIDEPIIRTQGAPGRKSAAAISHLIARGDPVGIPSQAEWRTQTQDVTRPNEEAISAGSLVWFFVATRSQQRTHLSTWRLDVVSTRGIGPGYASAFSLEAGSLSRLSPERHPARSSHFDERQDDTREWWTQEADKIACLQNRKTRPCHPWHPISSRLSGSVFHSINHGREPSRVTQRRFRFGQDRSCVDQLPAASRTLGASATAATNNLPDAGVQALPRVYG</sequence>
<proteinExistence type="predicted"/>
<organism evidence="1 2">
    <name type="scientific">Colletotrichum musicola</name>
    <dbReference type="NCBI Taxonomy" id="2175873"/>
    <lineage>
        <taxon>Eukaryota</taxon>
        <taxon>Fungi</taxon>
        <taxon>Dikarya</taxon>
        <taxon>Ascomycota</taxon>
        <taxon>Pezizomycotina</taxon>
        <taxon>Sordariomycetes</taxon>
        <taxon>Hypocreomycetidae</taxon>
        <taxon>Glomerellales</taxon>
        <taxon>Glomerellaceae</taxon>
        <taxon>Colletotrichum</taxon>
        <taxon>Colletotrichum orchidearum species complex</taxon>
    </lineage>
</organism>
<evidence type="ECO:0000313" key="2">
    <source>
        <dbReference type="Proteomes" id="UP000639643"/>
    </source>
</evidence>
<comment type="caution">
    <text evidence="1">The sequence shown here is derived from an EMBL/GenBank/DDBJ whole genome shotgun (WGS) entry which is preliminary data.</text>
</comment>
<accession>A0A8H6J8E8</accession>
<dbReference type="EMBL" id="WIGM01000950">
    <property type="protein sequence ID" value="KAF6808016.1"/>
    <property type="molecule type" value="Genomic_DNA"/>
</dbReference>
<name>A0A8H6J8E8_9PEZI</name>
<dbReference type="AlphaFoldDB" id="A0A8H6J8E8"/>
<dbReference type="Proteomes" id="UP000639643">
    <property type="component" value="Unassembled WGS sequence"/>
</dbReference>
<gene>
    <name evidence="1" type="ORF">CMUS01_13984</name>
</gene>
<keyword evidence="2" id="KW-1185">Reference proteome</keyword>
<protein>
    <submittedName>
        <fullName evidence="1">Uncharacterized protein</fullName>
    </submittedName>
</protein>
<reference evidence="1" key="1">
    <citation type="journal article" date="2020" name="Phytopathology">
        <title>Genome Sequence Resources of Colletotrichum truncatum, C. plurivorum, C. musicola, and C. sojae: Four Species Pathogenic to Soybean (Glycine max).</title>
        <authorList>
            <person name="Rogerio F."/>
            <person name="Boufleur T.R."/>
            <person name="Ciampi-Guillardi M."/>
            <person name="Sukno S.A."/>
            <person name="Thon M.R."/>
            <person name="Massola Junior N.S."/>
            <person name="Baroncelli R."/>
        </authorList>
    </citation>
    <scope>NUCLEOTIDE SEQUENCE</scope>
    <source>
        <strain evidence="1">LFN0074</strain>
    </source>
</reference>
<evidence type="ECO:0000313" key="1">
    <source>
        <dbReference type="EMBL" id="KAF6808016.1"/>
    </source>
</evidence>